<feature type="domain" description="RING-type" evidence="18">
    <location>
        <begin position="134"/>
        <end position="176"/>
    </location>
</feature>
<evidence type="ECO:0000256" key="11">
    <source>
        <dbReference type="ARBA" id="ARBA00022989"/>
    </source>
</evidence>
<keyword evidence="5" id="KW-0808">Transferase</keyword>
<evidence type="ECO:0000256" key="8">
    <source>
        <dbReference type="ARBA" id="ARBA00022771"/>
    </source>
</evidence>
<dbReference type="SMART" id="SM00744">
    <property type="entry name" value="RINGv"/>
    <property type="match status" value="1"/>
</dbReference>
<evidence type="ECO:0000256" key="16">
    <source>
        <dbReference type="SAM" id="Phobius"/>
    </source>
</evidence>
<dbReference type="GO" id="GO:0061630">
    <property type="term" value="F:ubiquitin protein ligase activity"/>
    <property type="evidence" value="ECO:0007669"/>
    <property type="project" value="UniProtKB-EC"/>
</dbReference>
<proteinExistence type="inferred from homology"/>
<dbReference type="SMART" id="SM00184">
    <property type="entry name" value="RING"/>
    <property type="match status" value="1"/>
</dbReference>
<keyword evidence="9" id="KW-0833">Ubl conjugation pathway</keyword>
<keyword evidence="12 16" id="KW-0472">Membrane</keyword>
<sequence>MAPTSHRLPLRLEGNMLLLLLLIPFSAAQPSSNTPGNENFGGYNMNIRINPIVAALVMAFICGFFFLAFFSIYFRRCGGRSSGYLPSSAAAAASAASGSALRRGLDPALLASFPTMSFSEAQAHRKGKGGALECAVCLSEFAGDDTLRLLNPCFHVFHVDCIDTWLDTHVTCPVCRANLSVPAIDGGESPPARPVAEEEEPDLEAGQSHPIEYRRWHSTGHEGEEVDRHRLHLPEHVRREIFSMAAVELRRASSVAETRPPMIREGSVRREWARSGRWGFLLRSFSARRRPEASPAEGSSKRVHPSSEVPLSPRLGSLAEKSESTSTKSDAKSKPAKGQDTVPESESAKAEAEPSSTTSTATDRV</sequence>
<keyword evidence="17" id="KW-0732">Signal</keyword>
<reference evidence="19 20" key="1">
    <citation type="submission" date="2020-08" db="EMBL/GenBank/DDBJ databases">
        <title>Plant Genome Project.</title>
        <authorList>
            <person name="Zhang R.-G."/>
        </authorList>
    </citation>
    <scope>NUCLEOTIDE SEQUENCE [LARGE SCALE GENOMIC DNA]</scope>
    <source>
        <tissue evidence="19">Rhizome</tissue>
    </source>
</reference>
<evidence type="ECO:0000256" key="2">
    <source>
        <dbReference type="ARBA" id="ARBA00004167"/>
    </source>
</evidence>
<dbReference type="FunFam" id="3.30.40.10:FF:000187">
    <property type="entry name" value="E3 ubiquitin-protein ligase ATL6"/>
    <property type="match status" value="1"/>
</dbReference>
<dbReference type="PROSITE" id="PS50089">
    <property type="entry name" value="ZF_RING_2"/>
    <property type="match status" value="1"/>
</dbReference>
<feature type="region of interest" description="Disordered" evidence="15">
    <location>
        <begin position="186"/>
        <end position="212"/>
    </location>
</feature>
<comment type="pathway">
    <text evidence="3">Protein modification; protein ubiquitination.</text>
</comment>
<evidence type="ECO:0000256" key="9">
    <source>
        <dbReference type="ARBA" id="ARBA00022786"/>
    </source>
</evidence>
<gene>
    <name evidence="19" type="ORF">ZIOFF_026745</name>
</gene>
<dbReference type="OrthoDB" id="775985at2759"/>
<dbReference type="PANTHER" id="PTHR14155">
    <property type="entry name" value="RING FINGER DOMAIN-CONTAINING"/>
    <property type="match status" value="1"/>
</dbReference>
<accession>A0A8J5HH03</accession>
<dbReference type="GO" id="GO:0008270">
    <property type="term" value="F:zinc ion binding"/>
    <property type="evidence" value="ECO:0007669"/>
    <property type="project" value="UniProtKB-KW"/>
</dbReference>
<comment type="similarity">
    <text evidence="13">Belongs to the RING-type zinc finger family. ATL subfamily.</text>
</comment>
<comment type="catalytic activity">
    <reaction evidence="1">
        <text>S-ubiquitinyl-[E2 ubiquitin-conjugating enzyme]-L-cysteine + [acceptor protein]-L-lysine = [E2 ubiquitin-conjugating enzyme]-L-cysteine + N(6)-ubiquitinyl-[acceptor protein]-L-lysine.</text>
        <dbReference type="EC" id="2.3.2.27"/>
    </reaction>
</comment>
<dbReference type="PANTHER" id="PTHR14155:SF263">
    <property type="entry name" value="E3 UBIQUITIN-PROTEIN LIGASE ATL6"/>
    <property type="match status" value="1"/>
</dbReference>
<dbReference type="Pfam" id="PF13639">
    <property type="entry name" value="zf-RING_2"/>
    <property type="match status" value="1"/>
</dbReference>
<evidence type="ECO:0000256" key="10">
    <source>
        <dbReference type="ARBA" id="ARBA00022833"/>
    </source>
</evidence>
<evidence type="ECO:0000256" key="14">
    <source>
        <dbReference type="PROSITE-ProRule" id="PRU00175"/>
    </source>
</evidence>
<dbReference type="EMBL" id="JACMSC010000007">
    <property type="protein sequence ID" value="KAG6516290.1"/>
    <property type="molecule type" value="Genomic_DNA"/>
</dbReference>
<comment type="subcellular location">
    <subcellularLocation>
        <location evidence="2">Membrane</location>
        <topology evidence="2">Single-pass membrane protein</topology>
    </subcellularLocation>
</comment>
<keyword evidence="8 14" id="KW-0863">Zinc-finger</keyword>
<evidence type="ECO:0000256" key="13">
    <source>
        <dbReference type="ARBA" id="ARBA00024209"/>
    </source>
</evidence>
<evidence type="ECO:0000256" key="3">
    <source>
        <dbReference type="ARBA" id="ARBA00004906"/>
    </source>
</evidence>
<evidence type="ECO:0000313" key="20">
    <source>
        <dbReference type="Proteomes" id="UP000734854"/>
    </source>
</evidence>
<keyword evidence="10" id="KW-0862">Zinc</keyword>
<organism evidence="19 20">
    <name type="scientific">Zingiber officinale</name>
    <name type="common">Ginger</name>
    <name type="synonym">Amomum zingiber</name>
    <dbReference type="NCBI Taxonomy" id="94328"/>
    <lineage>
        <taxon>Eukaryota</taxon>
        <taxon>Viridiplantae</taxon>
        <taxon>Streptophyta</taxon>
        <taxon>Embryophyta</taxon>
        <taxon>Tracheophyta</taxon>
        <taxon>Spermatophyta</taxon>
        <taxon>Magnoliopsida</taxon>
        <taxon>Liliopsida</taxon>
        <taxon>Zingiberales</taxon>
        <taxon>Zingiberaceae</taxon>
        <taxon>Zingiber</taxon>
    </lineage>
</organism>
<dbReference type="AlphaFoldDB" id="A0A8J5HH03"/>
<evidence type="ECO:0000256" key="17">
    <source>
        <dbReference type="SAM" id="SignalP"/>
    </source>
</evidence>
<name>A0A8J5HH03_ZINOF</name>
<evidence type="ECO:0000256" key="5">
    <source>
        <dbReference type="ARBA" id="ARBA00022679"/>
    </source>
</evidence>
<keyword evidence="6 16" id="KW-0812">Transmembrane</keyword>
<keyword evidence="11 16" id="KW-1133">Transmembrane helix</keyword>
<dbReference type="EC" id="2.3.2.27" evidence="4"/>
<evidence type="ECO:0000256" key="6">
    <source>
        <dbReference type="ARBA" id="ARBA00022692"/>
    </source>
</evidence>
<evidence type="ECO:0000256" key="12">
    <source>
        <dbReference type="ARBA" id="ARBA00023136"/>
    </source>
</evidence>
<evidence type="ECO:0000256" key="15">
    <source>
        <dbReference type="SAM" id="MobiDB-lite"/>
    </source>
</evidence>
<feature type="compositionally biased region" description="Low complexity" evidence="15">
    <location>
        <begin position="353"/>
        <end position="365"/>
    </location>
</feature>
<comment type="caution">
    <text evidence="19">The sequence shown here is derived from an EMBL/GenBank/DDBJ whole genome shotgun (WGS) entry which is preliminary data.</text>
</comment>
<feature type="chain" id="PRO_5035150922" description="RING-type E3 ubiquitin transferase" evidence="17">
    <location>
        <begin position="29"/>
        <end position="365"/>
    </location>
</feature>
<evidence type="ECO:0000256" key="1">
    <source>
        <dbReference type="ARBA" id="ARBA00000900"/>
    </source>
</evidence>
<dbReference type="CDD" id="cd16461">
    <property type="entry name" value="RING-H2_EL5-like"/>
    <property type="match status" value="1"/>
</dbReference>
<dbReference type="GO" id="GO:0016020">
    <property type="term" value="C:membrane"/>
    <property type="evidence" value="ECO:0007669"/>
    <property type="project" value="UniProtKB-SubCell"/>
</dbReference>
<dbReference type="InterPro" id="IPR001841">
    <property type="entry name" value="Znf_RING"/>
</dbReference>
<feature type="signal peptide" evidence="17">
    <location>
        <begin position="1"/>
        <end position="28"/>
    </location>
</feature>
<dbReference type="InterPro" id="IPR011016">
    <property type="entry name" value="Znf_RING-CH"/>
</dbReference>
<protein>
    <recommendedName>
        <fullName evidence="4">RING-type E3 ubiquitin transferase</fullName>
        <ecNumber evidence="4">2.3.2.27</ecNumber>
    </recommendedName>
</protein>
<evidence type="ECO:0000256" key="7">
    <source>
        <dbReference type="ARBA" id="ARBA00022723"/>
    </source>
</evidence>
<evidence type="ECO:0000259" key="18">
    <source>
        <dbReference type="PROSITE" id="PS50089"/>
    </source>
</evidence>
<dbReference type="Proteomes" id="UP000734854">
    <property type="component" value="Unassembled WGS sequence"/>
</dbReference>
<evidence type="ECO:0000256" key="4">
    <source>
        <dbReference type="ARBA" id="ARBA00012483"/>
    </source>
</evidence>
<dbReference type="InterPro" id="IPR053238">
    <property type="entry name" value="RING-H2_zinc_finger"/>
</dbReference>
<feature type="region of interest" description="Disordered" evidence="15">
    <location>
        <begin position="289"/>
        <end position="365"/>
    </location>
</feature>
<evidence type="ECO:0000313" key="19">
    <source>
        <dbReference type="EMBL" id="KAG6516290.1"/>
    </source>
</evidence>
<keyword evidence="7" id="KW-0479">Metal-binding</keyword>
<keyword evidence="20" id="KW-1185">Reference proteome</keyword>
<feature type="transmembrane region" description="Helical" evidence="16">
    <location>
        <begin position="52"/>
        <end position="74"/>
    </location>
</feature>